<dbReference type="EMBL" id="CP045429">
    <property type="protein sequence ID" value="QPB83511.1"/>
    <property type="molecule type" value="Genomic_DNA"/>
</dbReference>
<dbReference type="RefSeq" id="WP_138536528.1">
    <property type="nucleotide sequence ID" value="NZ_CP045429.1"/>
</dbReference>
<evidence type="ECO:0000313" key="1">
    <source>
        <dbReference type="EMBL" id="QPB83511.1"/>
    </source>
</evidence>
<protein>
    <submittedName>
        <fullName evidence="1">Uncharacterized protein</fullName>
    </submittedName>
</protein>
<dbReference type="Proteomes" id="UP000305729">
    <property type="component" value="Chromosome 1"/>
</dbReference>
<proteinExistence type="predicted"/>
<accession>A0A5S3V406</accession>
<sequence length="113" mass="13502">MKQIVLSPQNGWQLDQLNMNVITKIYNTFTPLYEKKLVKYLTFTVEASSFEDKDGNTLWFEFFMQEDIREEGHLIKLEVYCKDWLKDSKSLIVQHAYRIKEKFGLTDIIQNDD</sequence>
<dbReference type="AlphaFoldDB" id="A0A5S3V406"/>
<organism evidence="1 2">
    <name type="scientific">Pseudoalteromonas rubra</name>
    <dbReference type="NCBI Taxonomy" id="43658"/>
    <lineage>
        <taxon>Bacteria</taxon>
        <taxon>Pseudomonadati</taxon>
        <taxon>Pseudomonadota</taxon>
        <taxon>Gammaproteobacteria</taxon>
        <taxon>Alteromonadales</taxon>
        <taxon>Pseudoalteromonadaceae</taxon>
        <taxon>Pseudoalteromonas</taxon>
    </lineage>
</organism>
<reference evidence="1 2" key="1">
    <citation type="submission" date="2019-10" db="EMBL/GenBank/DDBJ databases">
        <title>Pseudoalteromonas rubra S4059.</title>
        <authorList>
            <person name="Paulsen S."/>
            <person name="Wang X."/>
        </authorList>
    </citation>
    <scope>NUCLEOTIDE SEQUENCE [LARGE SCALE GENOMIC DNA]</scope>
    <source>
        <strain evidence="1 2">S4059</strain>
    </source>
</reference>
<gene>
    <name evidence="1" type="ORF">CWC22_011135</name>
</gene>
<name>A0A5S3V406_9GAMM</name>
<evidence type="ECO:0000313" key="2">
    <source>
        <dbReference type="Proteomes" id="UP000305729"/>
    </source>
</evidence>